<dbReference type="RefSeq" id="WP_069641609.1">
    <property type="nucleotide sequence ID" value="NZ_MIJE01000001.1"/>
</dbReference>
<keyword evidence="3" id="KW-1185">Reference proteome</keyword>
<protein>
    <submittedName>
        <fullName evidence="2">Uncharacterized protein</fullName>
    </submittedName>
</protein>
<proteinExistence type="predicted"/>
<comment type="caution">
    <text evidence="2">The sequence shown here is derived from an EMBL/GenBank/DDBJ whole genome shotgun (WGS) entry which is preliminary data.</text>
</comment>
<evidence type="ECO:0000313" key="3">
    <source>
        <dbReference type="Proteomes" id="UP000094296"/>
    </source>
</evidence>
<keyword evidence="1" id="KW-0812">Transmembrane</keyword>
<dbReference type="EMBL" id="MIJE01000001">
    <property type="protein sequence ID" value="OEF98117.1"/>
    <property type="molecule type" value="Genomic_DNA"/>
</dbReference>
<reference evidence="2 3" key="1">
    <citation type="submission" date="2016-09" db="EMBL/GenBank/DDBJ databases">
        <title>Draft genome sequence for the type strain of Desulfuribacillus alkaliarsenatis AHT28, an obligately anaerobic, sulfidogenic bacterium isolated from Russian soda lake sediments.</title>
        <authorList>
            <person name="Abin C.A."/>
            <person name="Hollibaugh J.T."/>
        </authorList>
    </citation>
    <scope>NUCLEOTIDE SEQUENCE [LARGE SCALE GENOMIC DNA]</scope>
    <source>
        <strain evidence="2 3">AHT28</strain>
    </source>
</reference>
<feature type="transmembrane region" description="Helical" evidence="1">
    <location>
        <begin position="130"/>
        <end position="152"/>
    </location>
</feature>
<accession>A0A1E5G4L6</accession>
<sequence>MKETVSRFYNLFISKKFWFIFIFITIVSPSFDLIILPILFGNSSLYIYIIDWITIKEQLPYYLLYIYLYLPWYIIVSYIFGMALWQIRENYNNVNKNENVRIPLLPAYFYLRWGKFRNVGKDNFLKKASYAGFFLSILVSSIIAIYFLLVNANKDTSVFLMFILTIGMIGTVIASKLLAILFWNIVEDMWKESEAKMCK</sequence>
<evidence type="ECO:0000256" key="1">
    <source>
        <dbReference type="SAM" id="Phobius"/>
    </source>
</evidence>
<name>A0A1E5G4L6_9FIRM</name>
<feature type="transmembrane region" description="Helical" evidence="1">
    <location>
        <begin position="60"/>
        <end position="85"/>
    </location>
</feature>
<keyword evidence="1" id="KW-0472">Membrane</keyword>
<organism evidence="2 3">
    <name type="scientific">Desulfuribacillus alkaliarsenatis</name>
    <dbReference type="NCBI Taxonomy" id="766136"/>
    <lineage>
        <taxon>Bacteria</taxon>
        <taxon>Bacillati</taxon>
        <taxon>Bacillota</taxon>
        <taxon>Desulfuribacillia</taxon>
        <taxon>Desulfuribacillales</taxon>
        <taxon>Desulfuribacillaceae</taxon>
        <taxon>Desulfuribacillus</taxon>
    </lineage>
</organism>
<gene>
    <name evidence="2" type="ORF">BHF68_00030</name>
</gene>
<keyword evidence="1" id="KW-1133">Transmembrane helix</keyword>
<dbReference type="AlphaFoldDB" id="A0A1E5G4L6"/>
<evidence type="ECO:0000313" key="2">
    <source>
        <dbReference type="EMBL" id="OEF98117.1"/>
    </source>
</evidence>
<dbReference type="Proteomes" id="UP000094296">
    <property type="component" value="Unassembled WGS sequence"/>
</dbReference>
<feature type="transmembrane region" description="Helical" evidence="1">
    <location>
        <begin position="17"/>
        <end position="40"/>
    </location>
</feature>
<feature type="transmembrane region" description="Helical" evidence="1">
    <location>
        <begin position="158"/>
        <end position="186"/>
    </location>
</feature>